<accession>A0AAN6KFD0</accession>
<comment type="subcellular location">
    <subcellularLocation>
        <location evidence="1">Cytoplasm</location>
    </subcellularLocation>
</comment>
<dbReference type="Pfam" id="PF02194">
    <property type="entry name" value="PXA"/>
    <property type="match status" value="1"/>
</dbReference>
<protein>
    <recommendedName>
        <fullName evidence="4">PXA domain-containing protein</fullName>
    </recommendedName>
</protein>
<organism evidence="5 6">
    <name type="scientific">Friedmanniomyces endolithicus</name>
    <dbReference type="NCBI Taxonomy" id="329885"/>
    <lineage>
        <taxon>Eukaryota</taxon>
        <taxon>Fungi</taxon>
        <taxon>Dikarya</taxon>
        <taxon>Ascomycota</taxon>
        <taxon>Pezizomycotina</taxon>
        <taxon>Dothideomycetes</taxon>
        <taxon>Dothideomycetidae</taxon>
        <taxon>Mycosphaerellales</taxon>
        <taxon>Teratosphaeriaceae</taxon>
        <taxon>Friedmanniomyces</taxon>
    </lineage>
</organism>
<dbReference type="PANTHER" id="PTHR22999">
    <property type="entry name" value="PX SERINE/THREONINE KINASE PXK"/>
    <property type="match status" value="1"/>
</dbReference>
<evidence type="ECO:0000256" key="1">
    <source>
        <dbReference type="ARBA" id="ARBA00004496"/>
    </source>
</evidence>
<dbReference type="GO" id="GO:0045022">
    <property type="term" value="P:early endosome to late endosome transport"/>
    <property type="evidence" value="ECO:0007669"/>
    <property type="project" value="TreeGrafter"/>
</dbReference>
<reference evidence="5" key="1">
    <citation type="submission" date="2023-06" db="EMBL/GenBank/DDBJ databases">
        <title>Black Yeasts Isolated from many extreme environments.</title>
        <authorList>
            <person name="Coleine C."/>
            <person name="Stajich J.E."/>
            <person name="Selbmann L."/>
        </authorList>
    </citation>
    <scope>NUCLEOTIDE SEQUENCE</scope>
    <source>
        <strain evidence="5">CCFEE 5200</strain>
    </source>
</reference>
<dbReference type="EMBL" id="JAUJLE010000122">
    <property type="protein sequence ID" value="KAK0979513.1"/>
    <property type="molecule type" value="Genomic_DNA"/>
</dbReference>
<dbReference type="PROSITE" id="PS51207">
    <property type="entry name" value="PXA"/>
    <property type="match status" value="1"/>
</dbReference>
<keyword evidence="2" id="KW-0963">Cytoplasm</keyword>
<dbReference type="InterPro" id="IPR003114">
    <property type="entry name" value="Phox_assoc"/>
</dbReference>
<evidence type="ECO:0000313" key="6">
    <source>
        <dbReference type="Proteomes" id="UP001175353"/>
    </source>
</evidence>
<feature type="domain" description="PXA" evidence="4">
    <location>
        <begin position="78"/>
        <end position="259"/>
    </location>
</feature>
<feature type="region of interest" description="Disordered" evidence="3">
    <location>
        <begin position="1"/>
        <end position="37"/>
    </location>
</feature>
<evidence type="ECO:0000313" key="5">
    <source>
        <dbReference type="EMBL" id="KAK0979513.1"/>
    </source>
</evidence>
<evidence type="ECO:0000259" key="4">
    <source>
        <dbReference type="PROSITE" id="PS51207"/>
    </source>
</evidence>
<proteinExistence type="predicted"/>
<dbReference type="GO" id="GO:0035091">
    <property type="term" value="F:phosphatidylinositol binding"/>
    <property type="evidence" value="ECO:0007669"/>
    <property type="project" value="TreeGrafter"/>
</dbReference>
<dbReference type="GO" id="GO:0005769">
    <property type="term" value="C:early endosome"/>
    <property type="evidence" value="ECO:0007669"/>
    <property type="project" value="TreeGrafter"/>
</dbReference>
<dbReference type="SMART" id="SM00313">
    <property type="entry name" value="PXA"/>
    <property type="match status" value="1"/>
</dbReference>
<dbReference type="PANTHER" id="PTHR22999:SF23">
    <property type="entry name" value="SORTING NEXIN-16"/>
    <property type="match status" value="1"/>
</dbReference>
<comment type="caution">
    <text evidence="5">The sequence shown here is derived from an EMBL/GenBank/DDBJ whole genome shotgun (WGS) entry which is preliminary data.</text>
</comment>
<gene>
    <name evidence="5" type="ORF">LTR91_012610</name>
</gene>
<dbReference type="AlphaFoldDB" id="A0AAN6KFD0"/>
<sequence>MAHAARPSPAHQRQPSRLPQQADALSSNAPERRTAKDEATVKFIKRALCAKPAKPAQDETAPEIDGNLEDLLPRLTSRADVDLQLYTILAVVLSQFVQSWYNRITPDADFVGEVVQIVAHCTRGLEERLKLVDLDSLLLDELPGLLDAHLQAVDVAMRSSKVPYGNSIAAVYQTLRPHNALLPLPVDEASILSQHNNEVDWSQLFVDSILPLLLPPEDLVNPCLDVVVAEIFSGIIVRNAVMGRACQPWLLWEGCTKAIYALKPKPPSEAESVSSSLSKLEQSGLLSSSQSERHDTSRQRSHIVQAMISATWATLRYTVLSWTLLRVFLLALMQASSLPLRSRRVMQAKGSSEKLVKTAAGLDSVPRPMVGMKIWCCIGRLTSLRKRMPWLTGCLSLAQHLSIATGICGSNSAIDRMMSAHMHERLLRPALLPHILQAIRSAVFPGNVLGPARQAPSQAETLEIKRECARAIVDMLPHTARTLYFATQDTALMQADIESTLDLFADAYLNKNLIVAALELLVVRLFPETAETGES</sequence>
<dbReference type="GO" id="GO:0005770">
    <property type="term" value="C:late endosome"/>
    <property type="evidence" value="ECO:0007669"/>
    <property type="project" value="TreeGrafter"/>
</dbReference>
<evidence type="ECO:0000256" key="2">
    <source>
        <dbReference type="ARBA" id="ARBA00022490"/>
    </source>
</evidence>
<feature type="compositionally biased region" description="Polar residues" evidence="3">
    <location>
        <begin position="11"/>
        <end position="29"/>
    </location>
</feature>
<keyword evidence="6" id="KW-1185">Reference proteome</keyword>
<name>A0AAN6KFD0_9PEZI</name>
<evidence type="ECO:0000256" key="3">
    <source>
        <dbReference type="SAM" id="MobiDB-lite"/>
    </source>
</evidence>
<dbReference type="Proteomes" id="UP001175353">
    <property type="component" value="Unassembled WGS sequence"/>
</dbReference>
<dbReference type="InterPro" id="IPR051837">
    <property type="entry name" value="SortingNexin/PXDomain-PKLike"/>
</dbReference>